<proteinExistence type="predicted"/>
<evidence type="ECO:0000313" key="6">
    <source>
        <dbReference type="Proteomes" id="UP000887575"/>
    </source>
</evidence>
<dbReference type="SMART" id="SM00131">
    <property type="entry name" value="KU"/>
    <property type="match status" value="1"/>
</dbReference>
<dbReference type="PROSITE" id="PS00280">
    <property type="entry name" value="BPTI_KUNITZ_1"/>
    <property type="match status" value="1"/>
</dbReference>
<accession>A0AAF3J820</accession>
<protein>
    <submittedName>
        <fullName evidence="7">BPTI/Kunitz inhibitor domain-containing protein</fullName>
    </submittedName>
</protein>
<dbReference type="WBParaSite" id="MBELARI_LOCUS2242">
    <property type="protein sequence ID" value="MBELARI_LOCUS2242"/>
    <property type="gene ID" value="MBELARI_LOCUS2242"/>
</dbReference>
<dbReference type="PROSITE" id="PS50279">
    <property type="entry name" value="BPTI_KUNITZ_2"/>
    <property type="match status" value="1"/>
</dbReference>
<keyword evidence="4" id="KW-0732">Signal</keyword>
<organism evidence="6 7">
    <name type="scientific">Mesorhabditis belari</name>
    <dbReference type="NCBI Taxonomy" id="2138241"/>
    <lineage>
        <taxon>Eukaryota</taxon>
        <taxon>Metazoa</taxon>
        <taxon>Ecdysozoa</taxon>
        <taxon>Nematoda</taxon>
        <taxon>Chromadorea</taxon>
        <taxon>Rhabditida</taxon>
        <taxon>Rhabditina</taxon>
        <taxon>Rhabditomorpha</taxon>
        <taxon>Rhabditoidea</taxon>
        <taxon>Rhabditidae</taxon>
        <taxon>Mesorhabditinae</taxon>
        <taxon>Mesorhabditis</taxon>
    </lineage>
</organism>
<sequence>MLLLVALLAVSNEATKRVNRQVAACMLPRETGPCRAAFPRFYFDLKSGECKRFIYGGCNGNDNNFTDEAECKKACVKK</sequence>
<feature type="domain" description="BPTI/Kunitz inhibitor" evidence="5">
    <location>
        <begin position="25"/>
        <end position="75"/>
    </location>
</feature>
<feature type="signal peptide" evidence="4">
    <location>
        <begin position="1"/>
        <end position="16"/>
    </location>
</feature>
<dbReference type="InterPro" id="IPR036880">
    <property type="entry name" value="Kunitz_BPTI_sf"/>
</dbReference>
<evidence type="ECO:0000259" key="5">
    <source>
        <dbReference type="PROSITE" id="PS50279"/>
    </source>
</evidence>
<dbReference type="CDD" id="cd00109">
    <property type="entry name" value="Kunitz-type"/>
    <property type="match status" value="1"/>
</dbReference>
<dbReference type="PRINTS" id="PR00759">
    <property type="entry name" value="BASICPTASE"/>
</dbReference>
<dbReference type="InterPro" id="IPR020901">
    <property type="entry name" value="Prtase_inh_Kunz-CS"/>
</dbReference>
<keyword evidence="2" id="KW-0722">Serine protease inhibitor</keyword>
<dbReference type="SUPFAM" id="SSF57362">
    <property type="entry name" value="BPTI-like"/>
    <property type="match status" value="1"/>
</dbReference>
<reference evidence="7" key="1">
    <citation type="submission" date="2024-02" db="UniProtKB">
        <authorList>
            <consortium name="WormBaseParasite"/>
        </authorList>
    </citation>
    <scope>IDENTIFICATION</scope>
</reference>
<dbReference type="AlphaFoldDB" id="A0AAF3J820"/>
<dbReference type="Pfam" id="PF00014">
    <property type="entry name" value="Kunitz_BPTI"/>
    <property type="match status" value="1"/>
</dbReference>
<dbReference type="GO" id="GO:0004867">
    <property type="term" value="F:serine-type endopeptidase inhibitor activity"/>
    <property type="evidence" value="ECO:0007669"/>
    <property type="project" value="UniProtKB-KW"/>
</dbReference>
<dbReference type="FunFam" id="4.10.410.10:FF:000015">
    <property type="entry name" value="WAP four-disulfide core domain 6A"/>
    <property type="match status" value="1"/>
</dbReference>
<keyword evidence="6" id="KW-1185">Reference proteome</keyword>
<keyword evidence="3" id="KW-1015">Disulfide bond</keyword>
<dbReference type="InterPro" id="IPR050098">
    <property type="entry name" value="TFPI/VKTCI-like"/>
</dbReference>
<evidence type="ECO:0000256" key="1">
    <source>
        <dbReference type="ARBA" id="ARBA00022690"/>
    </source>
</evidence>
<dbReference type="InterPro" id="IPR002223">
    <property type="entry name" value="Kunitz_BPTI"/>
</dbReference>
<name>A0AAF3J820_9BILA</name>
<dbReference type="GO" id="GO:0005615">
    <property type="term" value="C:extracellular space"/>
    <property type="evidence" value="ECO:0007669"/>
    <property type="project" value="TreeGrafter"/>
</dbReference>
<evidence type="ECO:0000256" key="4">
    <source>
        <dbReference type="SAM" id="SignalP"/>
    </source>
</evidence>
<dbReference type="Gene3D" id="4.10.410.10">
    <property type="entry name" value="Pancreatic trypsin inhibitor Kunitz domain"/>
    <property type="match status" value="1"/>
</dbReference>
<dbReference type="PANTHER" id="PTHR10083">
    <property type="entry name" value="KUNITZ-TYPE PROTEASE INHIBITOR-RELATED"/>
    <property type="match status" value="1"/>
</dbReference>
<evidence type="ECO:0000256" key="2">
    <source>
        <dbReference type="ARBA" id="ARBA00022900"/>
    </source>
</evidence>
<evidence type="ECO:0000313" key="7">
    <source>
        <dbReference type="WBParaSite" id="MBELARI_LOCUS2242"/>
    </source>
</evidence>
<evidence type="ECO:0000256" key="3">
    <source>
        <dbReference type="ARBA" id="ARBA00023157"/>
    </source>
</evidence>
<dbReference type="Proteomes" id="UP000887575">
    <property type="component" value="Unassembled WGS sequence"/>
</dbReference>
<feature type="chain" id="PRO_5041960354" evidence="4">
    <location>
        <begin position="17"/>
        <end position="78"/>
    </location>
</feature>
<dbReference type="PANTHER" id="PTHR10083:SF328">
    <property type="entry name" value="TISSUE FACTOR PATHWAY INHIBITOR"/>
    <property type="match status" value="1"/>
</dbReference>
<keyword evidence="1" id="KW-0646">Protease inhibitor</keyword>